<organism evidence="8 9">
    <name type="scientific">Cucumis melo var. makuwa</name>
    <name type="common">Oriental melon</name>
    <dbReference type="NCBI Taxonomy" id="1194695"/>
    <lineage>
        <taxon>Eukaryota</taxon>
        <taxon>Viridiplantae</taxon>
        <taxon>Streptophyta</taxon>
        <taxon>Embryophyta</taxon>
        <taxon>Tracheophyta</taxon>
        <taxon>Spermatophyta</taxon>
        <taxon>Magnoliopsida</taxon>
        <taxon>eudicotyledons</taxon>
        <taxon>Gunneridae</taxon>
        <taxon>Pentapetalae</taxon>
        <taxon>rosids</taxon>
        <taxon>fabids</taxon>
        <taxon>Cucurbitales</taxon>
        <taxon>Cucurbitaceae</taxon>
        <taxon>Benincaseae</taxon>
        <taxon>Cucumis</taxon>
    </lineage>
</organism>
<dbReference type="GO" id="GO:0016020">
    <property type="term" value="C:membrane"/>
    <property type="evidence" value="ECO:0007669"/>
    <property type="project" value="UniProtKB-SubCell"/>
</dbReference>
<keyword evidence="4" id="KW-0611">Plant defense</keyword>
<comment type="caution">
    <text evidence="8">The sequence shown here is derived from an EMBL/GenBank/DDBJ whole genome shotgun (WGS) entry which is preliminary data.</text>
</comment>
<dbReference type="GO" id="GO:0006952">
    <property type="term" value="P:defense response"/>
    <property type="evidence" value="ECO:0007669"/>
    <property type="project" value="UniProtKB-KW"/>
</dbReference>
<keyword evidence="5" id="KW-1133">Transmembrane helix</keyword>
<accession>A0A5D3BJ61</accession>
<evidence type="ECO:0000256" key="6">
    <source>
        <dbReference type="ARBA" id="ARBA00023136"/>
    </source>
</evidence>
<evidence type="ECO:0000313" key="9">
    <source>
        <dbReference type="Proteomes" id="UP000321947"/>
    </source>
</evidence>
<dbReference type="AlphaFoldDB" id="A0A5D3BJ61"/>
<dbReference type="PANTHER" id="PTHR31942">
    <property type="entry name" value="MLO-LIKE PROTEIN 1"/>
    <property type="match status" value="1"/>
</dbReference>
<dbReference type="Proteomes" id="UP000321947">
    <property type="component" value="Unassembled WGS sequence"/>
</dbReference>
<comment type="subcellular location">
    <subcellularLocation>
        <location evidence="1">Membrane</location>
        <topology evidence="1">Multi-pass membrane protein</topology>
    </subcellularLocation>
</comment>
<evidence type="ECO:0000256" key="7">
    <source>
        <dbReference type="ARBA" id="ARBA00023265"/>
    </source>
</evidence>
<evidence type="ECO:0000313" key="8">
    <source>
        <dbReference type="EMBL" id="TYJ99114.1"/>
    </source>
</evidence>
<evidence type="ECO:0000256" key="3">
    <source>
        <dbReference type="ARBA" id="ARBA00022692"/>
    </source>
</evidence>
<keyword evidence="7" id="KW-0568">Pathogenesis-related protein</keyword>
<dbReference type="PANTHER" id="PTHR31942:SF49">
    <property type="entry name" value="MLO-LIKE PROTEIN 8"/>
    <property type="match status" value="1"/>
</dbReference>
<protein>
    <submittedName>
        <fullName evidence="8">MLO-like protein 8 isoform X1</fullName>
    </submittedName>
</protein>
<evidence type="ECO:0000256" key="1">
    <source>
        <dbReference type="ARBA" id="ARBA00004141"/>
    </source>
</evidence>
<dbReference type="InterPro" id="IPR004326">
    <property type="entry name" value="Mlo"/>
</dbReference>
<reference evidence="8 9" key="1">
    <citation type="submission" date="2019-08" db="EMBL/GenBank/DDBJ databases">
        <title>Draft genome sequences of two oriental melons (Cucumis melo L. var makuwa).</title>
        <authorList>
            <person name="Kwon S.-Y."/>
        </authorList>
    </citation>
    <scope>NUCLEOTIDE SEQUENCE [LARGE SCALE GENOMIC DNA]</scope>
    <source>
        <strain evidence="9">cv. Chang Bougi</strain>
        <tissue evidence="8">Leaf</tissue>
    </source>
</reference>
<evidence type="ECO:0000256" key="4">
    <source>
        <dbReference type="ARBA" id="ARBA00022821"/>
    </source>
</evidence>
<dbReference type="EMBL" id="SSTD01017768">
    <property type="protein sequence ID" value="TYJ99114.1"/>
    <property type="molecule type" value="Genomic_DNA"/>
</dbReference>
<evidence type="ECO:0000256" key="2">
    <source>
        <dbReference type="ARBA" id="ARBA00006574"/>
    </source>
</evidence>
<keyword evidence="6" id="KW-0472">Membrane</keyword>
<name>A0A5D3BJ61_CUCMM</name>
<dbReference type="Pfam" id="PF03094">
    <property type="entry name" value="Mlo"/>
    <property type="match status" value="1"/>
</dbReference>
<comment type="similarity">
    <text evidence="2">Belongs to the MLO family.</text>
</comment>
<gene>
    <name evidence="8" type="ORF">E5676_scaffold248G003190</name>
</gene>
<evidence type="ECO:0000256" key="5">
    <source>
        <dbReference type="ARBA" id="ARBA00022989"/>
    </source>
</evidence>
<keyword evidence="3" id="KW-0812">Transmembrane</keyword>
<proteinExistence type="inferred from homology"/>
<sequence>MLDTITVISRRIAFRGECFLLVRKQKILRLQISVHNSVSVAHPHHFCDCSRDVRCSTFGVVSSRHNRIEKLRNQMNILVILFSASSSISIYKPKPVSSLYQYTDTFKVGRHGEEETSTHNYEFSNGQMGCFFRQSLKFFGKADYLALCNGFIEVHLVPASKFDFQNYRKRSLEDDFKIIMGVR</sequence>